<dbReference type="STRING" id="1069536.SINU_13150"/>
<dbReference type="AlphaFoldDB" id="A0A0U1QL72"/>
<evidence type="ECO:0000256" key="1">
    <source>
        <dbReference type="ARBA" id="ARBA00004651"/>
    </source>
</evidence>
<comment type="subcellular location">
    <subcellularLocation>
        <location evidence="1">Cell membrane</location>
        <topology evidence="1">Multi-pass membrane protein</topology>
    </subcellularLocation>
</comment>
<reference evidence="10 11" key="1">
    <citation type="journal article" date="2011" name="J. Bacteriol.">
        <title>Draft genome sequence of Sporolactobacillus inulinus strain CASD, an efficient D-lactic acid-producing bacterium with high-concentration lactate tolerance capability.</title>
        <authorList>
            <person name="Yu B."/>
            <person name="Su F."/>
            <person name="Wang L."/>
            <person name="Xu K."/>
            <person name="Zhao B."/>
            <person name="Xu P."/>
        </authorList>
    </citation>
    <scope>NUCLEOTIDE SEQUENCE [LARGE SCALE GENOMIC DNA]</scope>
    <source>
        <strain evidence="10 11">CASD</strain>
    </source>
</reference>
<dbReference type="Pfam" id="PF12704">
    <property type="entry name" value="MacB_PCD"/>
    <property type="match status" value="2"/>
</dbReference>
<evidence type="ECO:0000256" key="4">
    <source>
        <dbReference type="ARBA" id="ARBA00022989"/>
    </source>
</evidence>
<accession>A0A0U1QL72</accession>
<feature type="transmembrane region" description="Helical" evidence="7">
    <location>
        <begin position="645"/>
        <end position="671"/>
    </location>
</feature>
<keyword evidence="11" id="KW-1185">Reference proteome</keyword>
<dbReference type="EMBL" id="AFVQ02000197">
    <property type="protein sequence ID" value="KLI01501.1"/>
    <property type="molecule type" value="Genomic_DNA"/>
</dbReference>
<keyword evidence="3 7" id="KW-0812">Transmembrane</keyword>
<protein>
    <recommendedName>
        <fullName evidence="12">ABC transporter permease</fullName>
    </recommendedName>
</protein>
<dbReference type="PANTHER" id="PTHR30287">
    <property type="entry name" value="MEMBRANE COMPONENT OF PREDICTED ABC SUPERFAMILY METABOLITE UPTAKE TRANSPORTER"/>
    <property type="match status" value="1"/>
</dbReference>
<feature type="domain" description="MacB-like periplasmic core" evidence="9">
    <location>
        <begin position="727"/>
        <end position="932"/>
    </location>
</feature>
<dbReference type="InterPro" id="IPR003838">
    <property type="entry name" value="ABC3_permease_C"/>
</dbReference>
<evidence type="ECO:0000313" key="11">
    <source>
        <dbReference type="Proteomes" id="UP000035553"/>
    </source>
</evidence>
<feature type="transmembrane region" description="Helical" evidence="7">
    <location>
        <begin position="960"/>
        <end position="979"/>
    </location>
</feature>
<feature type="coiled-coil region" evidence="6">
    <location>
        <begin position="360"/>
        <end position="450"/>
    </location>
</feature>
<dbReference type="Proteomes" id="UP000035553">
    <property type="component" value="Unassembled WGS sequence"/>
</dbReference>
<feature type="domain" description="ABC3 transporter permease C-terminal" evidence="8">
    <location>
        <begin position="557"/>
        <end position="665"/>
    </location>
</feature>
<feature type="domain" description="ABC3 transporter permease C-terminal" evidence="8">
    <location>
        <begin position="963"/>
        <end position="1080"/>
    </location>
</feature>
<evidence type="ECO:0000256" key="3">
    <source>
        <dbReference type="ARBA" id="ARBA00022692"/>
    </source>
</evidence>
<feature type="domain" description="MacB-like periplasmic core" evidence="9">
    <location>
        <begin position="26"/>
        <end position="228"/>
    </location>
</feature>
<gene>
    <name evidence="10" type="ORF">SINU_13150</name>
</gene>
<feature type="transmembrane region" description="Helical" evidence="7">
    <location>
        <begin position="1012"/>
        <end position="1032"/>
    </location>
</feature>
<evidence type="ECO:0000256" key="2">
    <source>
        <dbReference type="ARBA" id="ARBA00022475"/>
    </source>
</evidence>
<evidence type="ECO:0000256" key="7">
    <source>
        <dbReference type="SAM" id="Phobius"/>
    </source>
</evidence>
<dbReference type="Gene3D" id="1.10.287.1490">
    <property type="match status" value="1"/>
</dbReference>
<proteinExistence type="predicted"/>
<dbReference type="Pfam" id="PF02687">
    <property type="entry name" value="FtsX"/>
    <property type="match status" value="2"/>
</dbReference>
<name>A0A0U1QL72_9BACL</name>
<keyword evidence="6" id="KW-0175">Coiled coil</keyword>
<keyword evidence="4 7" id="KW-1133">Transmembrane helix</keyword>
<dbReference type="InterPro" id="IPR025857">
    <property type="entry name" value="MacB_PCD"/>
</dbReference>
<evidence type="ECO:0008006" key="12">
    <source>
        <dbReference type="Google" id="ProtNLM"/>
    </source>
</evidence>
<comment type="caution">
    <text evidence="10">The sequence shown here is derived from an EMBL/GenBank/DDBJ whole genome shotgun (WGS) entry which is preliminary data.</text>
</comment>
<keyword evidence="2" id="KW-1003">Cell membrane</keyword>
<feature type="coiled-coil region" evidence="6">
    <location>
        <begin position="264"/>
        <end position="316"/>
    </location>
</feature>
<keyword evidence="5 7" id="KW-0472">Membrane</keyword>
<sequence length="1089" mass="119929">MSAMQKTLIKEVFREIKGSLNRFFAILVIVTLGVAFYVGFNSIGPDLSASVANYFSKSRFMDLQILSPVGFNQDDLKAIRTVPGVKNAQPVFMMDAMQTYGKQTNVAHLISIPNGNGSNEAINSLTLVKGRFPKNSREVVVDQQKNGSNPKIGDLVTLSSGSAANLSDSLHDTKLKVVGTVDSPAYLTRARGTSTIGNGKVSGLIFMPQQNFKQSDYTAILVSAADTNGLDVFSDTYSNKVSAVRDDLNHVADSRTKTRYDDLVSKNNKRITQQQNEYNKKKKQADQSFAEAQQKIDDSQNKLNAAQDHLKAMESQTNQQFTATQAKLDTATKQLTDSTAVYNQKSASFKQSTAAAQNQFSAAEKQINALSLKISSLQNQFNGLETELSVGHTNGSLTPAQMESPNAQIQKIKDTLATLTQQRATAQSNLSAQQKKLAATQTQLNSSKQQLADSTAQLNSQKDSFAAAQKKEKLQITQGQQEITRQKNFIDQARQNLKKQKTDTNKKLSKAEQQIHTAKHKVSQIAKPSWKIMSRDDNTGYSSFQSTVDRSNGMSSILPVIFFAIAALVCLTTMTRMVQEQRTQIGTLKALGYSNGAIAFKYLFYSASASLIGSIIGMVLGFILLPSVIFKAYMILYSMPAMSVGFYPGIATTALVISLALITAATLFTCISELRSVPSALMRPEPPKNGKRILLERIHFLWNHLSFSKKVTARNLFRYKKRFWMTVLGVACCCAMLVTGLGLKDSISTQVSQREFGEIMKYDMSVQLKNNVTAGQTGTITHQLRNTSGVFSFIENTNKNITVKSGTKSEQVNLMVPQQPDHFSNYLKLRQAPSRFAKTGAPISLSNDGVVITQQLAQLLNIKTGDTLAIEDDATHSHHFHVEGIAENYLLNYVFMTPTLYSKAYGSHVAVNQILTNLNTKASHNSISSSLTKVDGVANVSFLSDSEQTFQDTVKSLNDVVWVIILSAILLEFVVLYTLTTINIGERFREIATIKVLGFYDREVSAYVTRESYILTLIGIVLGIIGGIFLHAKILSGIEVDGVMFVKSILPQSFIISALLTFIFTWVVNLVTMRSLRRINMVEALKGNE</sequence>
<evidence type="ECO:0000313" key="10">
    <source>
        <dbReference type="EMBL" id="KLI01501.1"/>
    </source>
</evidence>
<dbReference type="GO" id="GO:0005886">
    <property type="term" value="C:plasma membrane"/>
    <property type="evidence" value="ECO:0007669"/>
    <property type="project" value="UniProtKB-SubCell"/>
</dbReference>
<evidence type="ECO:0000256" key="6">
    <source>
        <dbReference type="SAM" id="Coils"/>
    </source>
</evidence>
<evidence type="ECO:0000259" key="8">
    <source>
        <dbReference type="Pfam" id="PF02687"/>
    </source>
</evidence>
<feature type="transmembrane region" description="Helical" evidence="7">
    <location>
        <begin position="1052"/>
        <end position="1071"/>
    </location>
</feature>
<feature type="transmembrane region" description="Helical" evidence="7">
    <location>
        <begin position="20"/>
        <end position="40"/>
    </location>
</feature>
<feature type="transmembrane region" description="Helical" evidence="7">
    <location>
        <begin position="557"/>
        <end position="578"/>
    </location>
</feature>
<feature type="transmembrane region" description="Helical" evidence="7">
    <location>
        <begin position="599"/>
        <end position="625"/>
    </location>
</feature>
<evidence type="ECO:0000256" key="5">
    <source>
        <dbReference type="ARBA" id="ARBA00023136"/>
    </source>
</evidence>
<feature type="transmembrane region" description="Helical" evidence="7">
    <location>
        <begin position="723"/>
        <end position="743"/>
    </location>
</feature>
<dbReference type="PANTHER" id="PTHR30287:SF1">
    <property type="entry name" value="INNER MEMBRANE PROTEIN"/>
    <property type="match status" value="1"/>
</dbReference>
<organism evidence="10 11">
    <name type="scientific">Sporolactobacillus inulinus CASD</name>
    <dbReference type="NCBI Taxonomy" id="1069536"/>
    <lineage>
        <taxon>Bacteria</taxon>
        <taxon>Bacillati</taxon>
        <taxon>Bacillota</taxon>
        <taxon>Bacilli</taxon>
        <taxon>Bacillales</taxon>
        <taxon>Sporolactobacillaceae</taxon>
        <taxon>Sporolactobacillus</taxon>
    </lineage>
</organism>
<dbReference type="InterPro" id="IPR038766">
    <property type="entry name" value="Membrane_comp_ABC_pdt"/>
</dbReference>
<evidence type="ECO:0000259" key="9">
    <source>
        <dbReference type="Pfam" id="PF12704"/>
    </source>
</evidence>
<feature type="coiled-coil region" evidence="6">
    <location>
        <begin position="494"/>
        <end position="521"/>
    </location>
</feature>